<keyword evidence="3" id="KW-1185">Reference proteome</keyword>
<proteinExistence type="predicted"/>
<dbReference type="InterPro" id="IPR045056">
    <property type="entry name" value="Nop56/Nop58"/>
</dbReference>
<gene>
    <name evidence="2" type="ORF">BUALT_Bualt07G0112000</name>
</gene>
<dbReference type="GO" id="GO:0003743">
    <property type="term" value="F:translation initiation factor activity"/>
    <property type="evidence" value="ECO:0007669"/>
    <property type="project" value="InterPro"/>
</dbReference>
<dbReference type="GO" id="GO:0043022">
    <property type="term" value="F:ribosome binding"/>
    <property type="evidence" value="ECO:0007669"/>
    <property type="project" value="InterPro"/>
</dbReference>
<dbReference type="GO" id="GO:0030515">
    <property type="term" value="F:snoRNA binding"/>
    <property type="evidence" value="ECO:0007669"/>
    <property type="project" value="InterPro"/>
</dbReference>
<dbReference type="PANTHER" id="PTHR10894:SF1">
    <property type="entry name" value="NUCLEOLAR PROTEIN 58"/>
    <property type="match status" value="1"/>
</dbReference>
<dbReference type="GO" id="GO:0032040">
    <property type="term" value="C:small-subunit processome"/>
    <property type="evidence" value="ECO:0007669"/>
    <property type="project" value="InterPro"/>
</dbReference>
<protein>
    <recommendedName>
        <fullName evidence="1">Nucleolar protein 58/56 N-terminal domain-containing protein</fullName>
    </recommendedName>
</protein>
<dbReference type="PANTHER" id="PTHR10894">
    <property type="entry name" value="NUCLEOLAR PROTEIN 5 NUCLEOLAR PROTEIN NOP5 NOP58"/>
    <property type="match status" value="1"/>
</dbReference>
<dbReference type="AlphaFoldDB" id="A0AAV6XKN5"/>
<evidence type="ECO:0000313" key="2">
    <source>
        <dbReference type="EMBL" id="KAG8379658.1"/>
    </source>
</evidence>
<dbReference type="EMBL" id="WHWC01000007">
    <property type="protein sequence ID" value="KAG8379658.1"/>
    <property type="molecule type" value="Genomic_DNA"/>
</dbReference>
<dbReference type="Proteomes" id="UP000826271">
    <property type="component" value="Unassembled WGS sequence"/>
</dbReference>
<dbReference type="Gene3D" id="1.25.40.250">
    <property type="entry name" value="ARM repeat, domain 1"/>
    <property type="match status" value="1"/>
</dbReference>
<feature type="domain" description="Nucleolar protein 58/56 N-terminal" evidence="1">
    <location>
        <begin position="165"/>
        <end position="228"/>
    </location>
</feature>
<dbReference type="GO" id="GO:0005852">
    <property type="term" value="C:eukaryotic translation initiation factor 3 complex"/>
    <property type="evidence" value="ECO:0007669"/>
    <property type="project" value="InterPro"/>
</dbReference>
<organism evidence="2 3">
    <name type="scientific">Buddleja alternifolia</name>
    <dbReference type="NCBI Taxonomy" id="168488"/>
    <lineage>
        <taxon>Eukaryota</taxon>
        <taxon>Viridiplantae</taxon>
        <taxon>Streptophyta</taxon>
        <taxon>Embryophyta</taxon>
        <taxon>Tracheophyta</taxon>
        <taxon>Spermatophyta</taxon>
        <taxon>Magnoliopsida</taxon>
        <taxon>eudicotyledons</taxon>
        <taxon>Gunneridae</taxon>
        <taxon>Pentapetalae</taxon>
        <taxon>asterids</taxon>
        <taxon>lamiids</taxon>
        <taxon>Lamiales</taxon>
        <taxon>Scrophulariaceae</taxon>
        <taxon>Buddlejeae</taxon>
        <taxon>Buddleja</taxon>
    </lineage>
</organism>
<dbReference type="GO" id="GO:0031428">
    <property type="term" value="C:box C/D methylation guide snoRNP complex"/>
    <property type="evidence" value="ECO:0007669"/>
    <property type="project" value="InterPro"/>
</dbReference>
<name>A0AAV6XKN5_9LAMI</name>
<evidence type="ECO:0000259" key="1">
    <source>
        <dbReference type="Pfam" id="PF08156"/>
    </source>
</evidence>
<dbReference type="Pfam" id="PF08156">
    <property type="entry name" value="NOP5NT"/>
    <property type="match status" value="1"/>
</dbReference>
<comment type="caution">
    <text evidence="2">The sequence shown here is derived from an EMBL/GenBank/DDBJ whole genome shotgun (WGS) entry which is preliminary data.</text>
</comment>
<evidence type="ECO:0000313" key="3">
    <source>
        <dbReference type="Proteomes" id="UP000826271"/>
    </source>
</evidence>
<dbReference type="InterPro" id="IPR016024">
    <property type="entry name" value="ARM-type_fold"/>
</dbReference>
<dbReference type="InterPro" id="IPR012974">
    <property type="entry name" value="NOP58/56_N"/>
</dbReference>
<sequence>MTNSIGGGEDKLVGNVVHGGAAAVGDVVHGGAAAVGDVVHGGAAAVGDVVHGGAATVGDVVHSGAAAVGDVVHGGAPCRRHPPRGFVADLQFECKSVPSPSLPLIFEPERMSTQIVARILIKVLIAMPAPDFSLCLFLIPKIVSSLIVRRNISKFVREARQARMLLLFETPEGFVVFKILDEGKLSKVEDLGKEFSTLDSPRQVVKLKAFSKFENTSEALSAAILLIESKPSKGNTSEHDELSMCTMLPITISFS</sequence>
<dbReference type="GO" id="GO:0006446">
    <property type="term" value="P:regulation of translational initiation"/>
    <property type="evidence" value="ECO:0007669"/>
    <property type="project" value="InterPro"/>
</dbReference>
<dbReference type="SUPFAM" id="SSF48371">
    <property type="entry name" value="ARM repeat"/>
    <property type="match status" value="1"/>
</dbReference>
<accession>A0AAV6XKN5</accession>
<reference evidence="2" key="1">
    <citation type="submission" date="2019-10" db="EMBL/GenBank/DDBJ databases">
        <authorList>
            <person name="Zhang R."/>
            <person name="Pan Y."/>
            <person name="Wang J."/>
            <person name="Ma R."/>
            <person name="Yu S."/>
        </authorList>
    </citation>
    <scope>NUCLEOTIDE SEQUENCE</scope>
    <source>
        <strain evidence="2">LA-IB0</strain>
        <tissue evidence="2">Leaf</tissue>
    </source>
</reference>
<dbReference type="InterPro" id="IPR016020">
    <property type="entry name" value="Transl_init_fac_sub12_N_euk"/>
</dbReference>